<dbReference type="EMBL" id="MLZC01000002">
    <property type="protein sequence ID" value="OHG68657.1"/>
    <property type="molecule type" value="Genomic_DNA"/>
</dbReference>
<protein>
    <submittedName>
        <fullName evidence="1">Uncharacterized protein</fullName>
    </submittedName>
</protein>
<name>A0A1S0ZKI3_SALET</name>
<organism evidence="1">
    <name type="scientific">Salmonella enterica subsp. enterica serovar Saintpaul</name>
    <dbReference type="NCBI Taxonomy" id="90105"/>
    <lineage>
        <taxon>Bacteria</taxon>
        <taxon>Pseudomonadati</taxon>
        <taxon>Pseudomonadota</taxon>
        <taxon>Gammaproteobacteria</taxon>
        <taxon>Enterobacterales</taxon>
        <taxon>Enterobacteriaceae</taxon>
        <taxon>Salmonella</taxon>
    </lineage>
</organism>
<gene>
    <name evidence="1" type="ORF">A7T00_04635</name>
</gene>
<dbReference type="AlphaFoldDB" id="A0A1S0ZKI3"/>
<sequence length="75" mass="8306">MVENRGSSADSPNYPPVHANAVLAGLLFFPGSCFDCQIFQCIVSIITIWTPSNYLSSNMMKTRKTVFPGEIYDNV</sequence>
<accession>A0A1S0ZKI3</accession>
<evidence type="ECO:0000313" key="1">
    <source>
        <dbReference type="EMBL" id="OHG68657.1"/>
    </source>
</evidence>
<reference evidence="1" key="1">
    <citation type="submission" date="2016-09" db="EMBL/GenBank/DDBJ databases">
        <title>Whole genome sequencing of Salmonella enterica.</title>
        <authorList>
            <person name="Bell R."/>
        </authorList>
    </citation>
    <scope>NUCLEOTIDE SEQUENCE [LARGE SCALE GENOMIC DNA]</scope>
    <source>
        <strain evidence="1">CFSAN044978</strain>
    </source>
</reference>
<comment type="caution">
    <text evidence="1">The sequence shown here is derived from an EMBL/GenBank/DDBJ whole genome shotgun (WGS) entry which is preliminary data.</text>
</comment>
<proteinExistence type="predicted"/>